<evidence type="ECO:0000256" key="1">
    <source>
        <dbReference type="SAM" id="MobiDB-lite"/>
    </source>
</evidence>
<evidence type="ECO:0000313" key="2">
    <source>
        <dbReference type="EMBL" id="APY90192.1"/>
    </source>
</evidence>
<evidence type="ECO:0000313" key="3">
    <source>
        <dbReference type="Proteomes" id="UP000187191"/>
    </source>
</evidence>
<dbReference type="EMBL" id="CP015588">
    <property type="protein sequence ID" value="APY90192.1"/>
    <property type="molecule type" value="Genomic_DNA"/>
</dbReference>
<gene>
    <name evidence="2" type="ORF">A7J05_35060</name>
</gene>
<sequence>MKKGSGPLALPGAGPVSPDTLAVVGSGGDRLLSASSDSLSLWDLRQHTRIAWESGADIPGSCLSCAAPQVAVAPDGKDAAILDGLASKLVLRRLGPPGTKPRGREGPMRITGFSALVWRPDSKRLTVLAPDGSAQGLARGKAWRPAGTWPAVPNPLRLSDPSVLGRYLPGGRKMVHVHMSGTVWFRDAESGKPLRKVDGPRSMAPTTDGYGHPATTEAALHARDSAMTKAARGSVRDQPRRLLAMRPTRRTADR</sequence>
<dbReference type="Proteomes" id="UP000187191">
    <property type="component" value="Chromosome"/>
</dbReference>
<reference evidence="2 3" key="1">
    <citation type="submission" date="2016-05" db="EMBL/GenBank/DDBJ databases">
        <authorList>
            <person name="Gu J."/>
        </authorList>
    </citation>
    <scope>NUCLEOTIDE SEQUENCE [LARGE SCALE GENOMIC DNA]</scope>
    <source>
        <strain evidence="2 3">ACCC40021</strain>
    </source>
</reference>
<dbReference type="SUPFAM" id="SSF50969">
    <property type="entry name" value="YVTN repeat-like/Quinoprotein amine dehydrogenase"/>
    <property type="match status" value="1"/>
</dbReference>
<name>A0ABM6H255_9ACTN</name>
<proteinExistence type="predicted"/>
<dbReference type="InterPro" id="IPR011044">
    <property type="entry name" value="Quino_amine_DH_bsu"/>
</dbReference>
<protein>
    <recommendedName>
        <fullName evidence="4">WD40 repeat domain-containing protein</fullName>
    </recommendedName>
</protein>
<organism evidence="2 3">
    <name type="scientific">Streptomyces alfalfae</name>
    <dbReference type="NCBI Taxonomy" id="1642299"/>
    <lineage>
        <taxon>Bacteria</taxon>
        <taxon>Bacillati</taxon>
        <taxon>Actinomycetota</taxon>
        <taxon>Actinomycetes</taxon>
        <taxon>Kitasatosporales</taxon>
        <taxon>Streptomycetaceae</taxon>
        <taxon>Streptomyces</taxon>
    </lineage>
</organism>
<evidence type="ECO:0008006" key="4">
    <source>
        <dbReference type="Google" id="ProtNLM"/>
    </source>
</evidence>
<feature type="region of interest" description="Disordered" evidence="1">
    <location>
        <begin position="192"/>
        <end position="215"/>
    </location>
</feature>
<accession>A0ABM6H255</accession>
<keyword evidence="3" id="KW-1185">Reference proteome</keyword>
<feature type="region of interest" description="Disordered" evidence="1">
    <location>
        <begin position="227"/>
        <end position="254"/>
    </location>
</feature>